<evidence type="ECO:0000259" key="3">
    <source>
        <dbReference type="PROSITE" id="PS50095"/>
    </source>
</evidence>
<dbReference type="PRINTS" id="PR01071">
    <property type="entry name" value="ACOABIOTINCC"/>
</dbReference>
<gene>
    <name evidence="4" type="ORF">CQW23_23839</name>
</gene>
<keyword evidence="2" id="KW-0934">Plastid</keyword>
<reference evidence="4 5" key="1">
    <citation type="journal article" date="2017" name="Genome Biol.">
        <title>New reference genome sequences of hot pepper reveal the massive evolution of plant disease-resistance genes by retroduplication.</title>
        <authorList>
            <person name="Kim S."/>
            <person name="Park J."/>
            <person name="Yeom S.I."/>
            <person name="Kim Y.M."/>
            <person name="Seo E."/>
            <person name="Kim K.T."/>
            <person name="Kim M.S."/>
            <person name="Lee J.M."/>
            <person name="Cheong K."/>
            <person name="Shin H.S."/>
            <person name="Kim S.B."/>
            <person name="Han K."/>
            <person name="Lee J."/>
            <person name="Park M."/>
            <person name="Lee H.A."/>
            <person name="Lee H.Y."/>
            <person name="Lee Y."/>
            <person name="Oh S."/>
            <person name="Lee J.H."/>
            <person name="Choi E."/>
            <person name="Choi E."/>
            <person name="Lee S.E."/>
            <person name="Jeon J."/>
            <person name="Kim H."/>
            <person name="Choi G."/>
            <person name="Song H."/>
            <person name="Lee J."/>
            <person name="Lee S.C."/>
            <person name="Kwon J.K."/>
            <person name="Lee H.Y."/>
            <person name="Koo N."/>
            <person name="Hong Y."/>
            <person name="Kim R.W."/>
            <person name="Kang W.H."/>
            <person name="Huh J.H."/>
            <person name="Kang B.C."/>
            <person name="Yang T.J."/>
            <person name="Lee Y.H."/>
            <person name="Bennetzen J.L."/>
            <person name="Choi D."/>
        </authorList>
    </citation>
    <scope>NUCLEOTIDE SEQUENCE [LARGE SCALE GENOMIC DNA]</scope>
    <source>
        <strain evidence="5">cv. PBC81</strain>
    </source>
</reference>
<dbReference type="Proteomes" id="UP000224567">
    <property type="component" value="Unassembled WGS sequence"/>
</dbReference>
<dbReference type="GO" id="GO:0009507">
    <property type="term" value="C:chloroplast"/>
    <property type="evidence" value="ECO:0007669"/>
    <property type="project" value="UniProtKB-SubCell"/>
</dbReference>
<evidence type="ECO:0000256" key="1">
    <source>
        <dbReference type="PROSITE-ProRule" id="PRU00152"/>
    </source>
</evidence>
<dbReference type="UniPathway" id="UPA00094"/>
<dbReference type="InterPro" id="IPR001249">
    <property type="entry name" value="AcCoA_biotinCC"/>
</dbReference>
<sequence>MTTMTDKEEDLPVVDYSTKVTKSGKYAEFFVRGWLSKPFDHPYIVEYAANFTLPHDFGHPGAILITNLLDKEIHLVQIVVHGFSEGSLFFNVNTWIHSQKDIPESRIIFQAGTFYRSPAPGAPPFVKVGDKVQKGQIICVIEAMKLMNGIEVRSYCTDVSLDASVDAMEVAGEEQPTKQSEVDYAEAVSF</sequence>
<organism evidence="4 5">
    <name type="scientific">Capsicum baccatum</name>
    <name type="common">Peruvian pepper</name>
    <dbReference type="NCBI Taxonomy" id="33114"/>
    <lineage>
        <taxon>Eukaryota</taxon>
        <taxon>Viridiplantae</taxon>
        <taxon>Streptophyta</taxon>
        <taxon>Embryophyta</taxon>
        <taxon>Tracheophyta</taxon>
        <taxon>Spermatophyta</taxon>
        <taxon>Magnoliopsida</taxon>
        <taxon>eudicotyledons</taxon>
        <taxon>Gunneridae</taxon>
        <taxon>Pentapetalae</taxon>
        <taxon>asterids</taxon>
        <taxon>lamiids</taxon>
        <taxon>Solanales</taxon>
        <taxon>Solanaceae</taxon>
        <taxon>Solanoideae</taxon>
        <taxon>Capsiceae</taxon>
        <taxon>Capsicum</taxon>
    </lineage>
</organism>
<dbReference type="AlphaFoldDB" id="A0A2G2VT26"/>
<protein>
    <recommendedName>
        <fullName evidence="2">Biotin carboxyl carrier protein of acetyl-CoA carboxylase</fullName>
    </recommendedName>
</protein>
<dbReference type="GO" id="GO:0003989">
    <property type="term" value="F:acetyl-CoA carboxylase activity"/>
    <property type="evidence" value="ECO:0007669"/>
    <property type="project" value="InterPro"/>
</dbReference>
<keyword evidence="2" id="KW-0150">Chloroplast</keyword>
<reference evidence="5" key="2">
    <citation type="journal article" date="2017" name="J. Anim. Genet.">
        <title>Multiple reference genome sequences of hot pepper reveal the massive evolution of plant disease resistance genes by retroduplication.</title>
        <authorList>
            <person name="Kim S."/>
            <person name="Park J."/>
            <person name="Yeom S.-I."/>
            <person name="Kim Y.-M."/>
            <person name="Seo E."/>
            <person name="Kim K.-T."/>
            <person name="Kim M.-S."/>
            <person name="Lee J.M."/>
            <person name="Cheong K."/>
            <person name="Shin H.-S."/>
            <person name="Kim S.-B."/>
            <person name="Han K."/>
            <person name="Lee J."/>
            <person name="Park M."/>
            <person name="Lee H.-A."/>
            <person name="Lee H.-Y."/>
            <person name="Lee Y."/>
            <person name="Oh S."/>
            <person name="Lee J.H."/>
            <person name="Choi E."/>
            <person name="Choi E."/>
            <person name="Lee S.E."/>
            <person name="Jeon J."/>
            <person name="Kim H."/>
            <person name="Choi G."/>
            <person name="Song H."/>
            <person name="Lee J."/>
            <person name="Lee S.-C."/>
            <person name="Kwon J.-K."/>
            <person name="Lee H.-Y."/>
            <person name="Koo N."/>
            <person name="Hong Y."/>
            <person name="Kim R.W."/>
            <person name="Kang W.-H."/>
            <person name="Huh J.H."/>
            <person name="Kang B.-C."/>
            <person name="Yang T.-J."/>
            <person name="Lee Y.-H."/>
            <person name="Bennetzen J.L."/>
            <person name="Choi D."/>
        </authorList>
    </citation>
    <scope>NUCLEOTIDE SEQUENCE [LARGE SCALE GENOMIC DNA]</scope>
    <source>
        <strain evidence="5">cv. PBC81</strain>
    </source>
</reference>
<evidence type="ECO:0000313" key="4">
    <source>
        <dbReference type="EMBL" id="PHT36139.1"/>
    </source>
</evidence>
<dbReference type="Gene3D" id="2.40.50.100">
    <property type="match status" value="1"/>
</dbReference>
<feature type="domain" description="PLAT" evidence="3">
    <location>
        <begin position="1"/>
        <end position="110"/>
    </location>
</feature>
<comment type="pathway">
    <text evidence="2">Lipid metabolism; fatty acid biosynthesis.</text>
</comment>
<comment type="function">
    <text evidence="2">This protein is a component of the acetyl coenzyme A carboxylase complex; first, biotin carboxylase catalyzes the carboxylation of the carrier protein and then the transcarboxylase transfers the carboxyl group to form malonyl-CoA.</text>
</comment>
<dbReference type="STRING" id="33114.A0A2G2VT26"/>
<dbReference type="Pfam" id="PF01477">
    <property type="entry name" value="PLAT"/>
    <property type="match status" value="1"/>
</dbReference>
<keyword evidence="2" id="KW-0444">Lipid biosynthesis</keyword>
<dbReference type="OrthoDB" id="10550067at2759"/>
<dbReference type="InterPro" id="IPR001024">
    <property type="entry name" value="PLAT/LH2_dom"/>
</dbReference>
<dbReference type="InterPro" id="IPR011053">
    <property type="entry name" value="Single_hybrid_motif"/>
</dbReference>
<dbReference type="SUPFAM" id="SSF51230">
    <property type="entry name" value="Single hybrid motif"/>
    <property type="match status" value="1"/>
</dbReference>
<keyword evidence="2" id="KW-0092">Biotin</keyword>
<dbReference type="CDD" id="cd06850">
    <property type="entry name" value="biotinyl_domain"/>
    <property type="match status" value="1"/>
</dbReference>
<dbReference type="InterPro" id="IPR036392">
    <property type="entry name" value="PLAT/LH2_dom_sf"/>
</dbReference>
<evidence type="ECO:0000256" key="2">
    <source>
        <dbReference type="RuleBase" id="RU364072"/>
    </source>
</evidence>
<dbReference type="SUPFAM" id="SSF49723">
    <property type="entry name" value="Lipase/lipooxygenase domain (PLAT/LH2 domain)"/>
    <property type="match status" value="1"/>
</dbReference>
<comment type="caution">
    <text evidence="1">Lacks conserved residue(s) required for the propagation of feature annotation.</text>
</comment>
<keyword evidence="2" id="KW-0443">Lipid metabolism</keyword>
<evidence type="ECO:0000313" key="5">
    <source>
        <dbReference type="Proteomes" id="UP000224567"/>
    </source>
</evidence>
<comment type="subcellular location">
    <subcellularLocation>
        <location evidence="2">Plastid</location>
        <location evidence="2">Chloroplast</location>
    </subcellularLocation>
</comment>
<dbReference type="Pfam" id="PF00364">
    <property type="entry name" value="Biotin_lipoyl"/>
    <property type="match status" value="1"/>
</dbReference>
<dbReference type="EMBL" id="MLFT02000010">
    <property type="protein sequence ID" value="PHT36139.1"/>
    <property type="molecule type" value="Genomic_DNA"/>
</dbReference>
<dbReference type="Gene3D" id="2.60.60.20">
    <property type="entry name" value="PLAT/LH2 domain"/>
    <property type="match status" value="1"/>
</dbReference>
<accession>A0A2G2VT26</accession>
<proteinExistence type="predicted"/>
<comment type="caution">
    <text evidence="4">The sequence shown here is derived from an EMBL/GenBank/DDBJ whole genome shotgun (WGS) entry which is preliminary data.</text>
</comment>
<name>A0A2G2VT26_CAPBA</name>
<dbReference type="PROSITE" id="PS50095">
    <property type="entry name" value="PLAT"/>
    <property type="match status" value="1"/>
</dbReference>
<keyword evidence="5" id="KW-1185">Reference proteome</keyword>
<keyword evidence="2" id="KW-0276">Fatty acid metabolism</keyword>
<dbReference type="GO" id="GO:0006633">
    <property type="term" value="P:fatty acid biosynthetic process"/>
    <property type="evidence" value="ECO:0007669"/>
    <property type="project" value="UniProtKB-UniPathway"/>
</dbReference>
<dbReference type="InterPro" id="IPR000089">
    <property type="entry name" value="Biotin_lipoyl"/>
</dbReference>
<keyword evidence="2" id="KW-0275">Fatty acid biosynthesis</keyword>
<dbReference type="GO" id="GO:0009317">
    <property type="term" value="C:acetyl-CoA carboxylase complex"/>
    <property type="evidence" value="ECO:0007669"/>
    <property type="project" value="InterPro"/>
</dbReference>